<comment type="subcellular location">
    <subcellularLocation>
        <location evidence="2">Cell junction</location>
        <location evidence="2">Tight junction</location>
    </subcellularLocation>
    <subcellularLocation>
        <location evidence="3">Cell membrane</location>
        <topology evidence="3">Multi-pass membrane protein</topology>
    </subcellularLocation>
</comment>
<evidence type="ECO:0000256" key="1">
    <source>
        <dbReference type="ARBA" id="ARBA00002246"/>
    </source>
</evidence>
<keyword evidence="10" id="KW-0965">Cell junction</keyword>
<evidence type="ECO:0000313" key="16">
    <source>
        <dbReference type="Proteomes" id="UP001066276"/>
    </source>
</evidence>
<comment type="subunit">
    <text evidence="13">Interacts with tetraspanin-3/TSPAN3. Interacts with OCLN.</text>
</comment>
<dbReference type="InterPro" id="IPR003555">
    <property type="entry name" value="Claudin11"/>
</dbReference>
<comment type="function">
    <text evidence="1">Plays a major role in tight junction-specific obliteration of the intercellular space, through calcium-independent cell-adhesion activity.</text>
</comment>
<dbReference type="Pfam" id="PF00822">
    <property type="entry name" value="PMP22_Claudin"/>
    <property type="match status" value="1"/>
</dbReference>
<proteinExistence type="inferred from homology"/>
<evidence type="ECO:0000256" key="7">
    <source>
        <dbReference type="ARBA" id="ARBA00022475"/>
    </source>
</evidence>
<comment type="similarity">
    <text evidence="4">Belongs to the claudin family.</text>
</comment>
<gene>
    <name evidence="15" type="ORF">NDU88_000730</name>
</gene>
<evidence type="ECO:0000256" key="6">
    <source>
        <dbReference type="ARBA" id="ARBA00022427"/>
    </source>
</evidence>
<evidence type="ECO:0000256" key="14">
    <source>
        <dbReference type="SAM" id="Phobius"/>
    </source>
</evidence>
<dbReference type="AlphaFoldDB" id="A0AAV7L8Z6"/>
<feature type="transmembrane region" description="Helical" evidence="14">
    <location>
        <begin position="83"/>
        <end position="101"/>
    </location>
</feature>
<reference evidence="15" key="1">
    <citation type="journal article" date="2022" name="bioRxiv">
        <title>Sequencing and chromosome-scale assembly of the giantPleurodeles waltlgenome.</title>
        <authorList>
            <person name="Brown T."/>
            <person name="Elewa A."/>
            <person name="Iarovenko S."/>
            <person name="Subramanian E."/>
            <person name="Araus A.J."/>
            <person name="Petzold A."/>
            <person name="Susuki M."/>
            <person name="Suzuki K.-i.T."/>
            <person name="Hayashi T."/>
            <person name="Toyoda A."/>
            <person name="Oliveira C."/>
            <person name="Osipova E."/>
            <person name="Leigh N.D."/>
            <person name="Simon A."/>
            <person name="Yun M.H."/>
        </authorList>
    </citation>
    <scope>NUCLEOTIDE SEQUENCE</scope>
    <source>
        <strain evidence="15">20211129_DDA</strain>
        <tissue evidence="15">Liver</tissue>
    </source>
</reference>
<keyword evidence="9 14" id="KW-0812">Transmembrane</keyword>
<keyword evidence="7" id="KW-1003">Cell membrane</keyword>
<evidence type="ECO:0000256" key="10">
    <source>
        <dbReference type="ARBA" id="ARBA00022949"/>
    </source>
</evidence>
<dbReference type="PRINTS" id="PR01384">
    <property type="entry name" value="CLAUDIN11"/>
</dbReference>
<dbReference type="EMBL" id="JANPWB010000015">
    <property type="protein sequence ID" value="KAJ1087563.1"/>
    <property type="molecule type" value="Genomic_DNA"/>
</dbReference>
<evidence type="ECO:0000256" key="8">
    <source>
        <dbReference type="ARBA" id="ARBA00022553"/>
    </source>
</evidence>
<keyword evidence="11 14" id="KW-1133">Transmembrane helix</keyword>
<dbReference type="Gene3D" id="1.20.140.150">
    <property type="match status" value="1"/>
</dbReference>
<evidence type="ECO:0000313" key="15">
    <source>
        <dbReference type="EMBL" id="KAJ1087563.1"/>
    </source>
</evidence>
<evidence type="ECO:0000256" key="3">
    <source>
        <dbReference type="ARBA" id="ARBA00004651"/>
    </source>
</evidence>
<accession>A0AAV7L8Z6</accession>
<name>A0AAV7L8Z6_PLEWA</name>
<dbReference type="PRINTS" id="PR01077">
    <property type="entry name" value="CLAUDIN"/>
</dbReference>
<feature type="transmembrane region" description="Helical" evidence="14">
    <location>
        <begin position="161"/>
        <end position="180"/>
    </location>
</feature>
<keyword evidence="8" id="KW-0597">Phosphoprotein</keyword>
<keyword evidence="12 14" id="KW-0472">Membrane</keyword>
<feature type="transmembrane region" description="Helical" evidence="14">
    <location>
        <begin position="6"/>
        <end position="31"/>
    </location>
</feature>
<dbReference type="InterPro" id="IPR006187">
    <property type="entry name" value="Claudin"/>
</dbReference>
<dbReference type="Proteomes" id="UP001066276">
    <property type="component" value="Chromosome 11"/>
</dbReference>
<dbReference type="InterPro" id="IPR004031">
    <property type="entry name" value="PMP22/EMP/MP20/Claudin"/>
</dbReference>
<dbReference type="GO" id="GO:0005886">
    <property type="term" value="C:plasma membrane"/>
    <property type="evidence" value="ECO:0007669"/>
    <property type="project" value="UniProtKB-SubCell"/>
</dbReference>
<evidence type="ECO:0000256" key="5">
    <source>
        <dbReference type="ARBA" id="ARBA00022050"/>
    </source>
</evidence>
<dbReference type="GO" id="GO:0005923">
    <property type="term" value="C:bicellular tight junction"/>
    <property type="evidence" value="ECO:0007669"/>
    <property type="project" value="UniProtKB-SubCell"/>
</dbReference>
<sequence>MASTSLQFIAFFSSIVGWIGVVVAAATNDWILTCNYSITTCRKMDEMGSKGLWANCVIASGLFLCKPLADILLLPAYIQASRALMITASILGLPAVLLLLSSLPCIRMGHDPGAAKYKRFQVGGILVMILAICTAIATIWFPVCAHQESQIVTFGYSLYSGWIGAALSLLGGSIAACCLGKSQALLENRFYYSSQGSSTPTHAKSVNV</sequence>
<evidence type="ECO:0000256" key="12">
    <source>
        <dbReference type="ARBA" id="ARBA00023136"/>
    </source>
</evidence>
<comment type="caution">
    <text evidence="15">The sequence shown here is derived from an EMBL/GenBank/DDBJ whole genome shotgun (WGS) entry which is preliminary data.</text>
</comment>
<protein>
    <recommendedName>
        <fullName evidence="5">Claudin-11</fullName>
    </recommendedName>
</protein>
<keyword evidence="6" id="KW-0796">Tight junction</keyword>
<evidence type="ECO:0000256" key="9">
    <source>
        <dbReference type="ARBA" id="ARBA00022692"/>
    </source>
</evidence>
<keyword evidence="16" id="KW-1185">Reference proteome</keyword>
<dbReference type="PANTHER" id="PTHR12002">
    <property type="entry name" value="CLAUDIN"/>
    <property type="match status" value="1"/>
</dbReference>
<evidence type="ECO:0000256" key="13">
    <source>
        <dbReference type="ARBA" id="ARBA00046524"/>
    </source>
</evidence>
<evidence type="ECO:0000256" key="2">
    <source>
        <dbReference type="ARBA" id="ARBA00004435"/>
    </source>
</evidence>
<feature type="transmembrane region" description="Helical" evidence="14">
    <location>
        <begin position="122"/>
        <end position="141"/>
    </location>
</feature>
<evidence type="ECO:0000256" key="11">
    <source>
        <dbReference type="ARBA" id="ARBA00022989"/>
    </source>
</evidence>
<feature type="transmembrane region" description="Helical" evidence="14">
    <location>
        <begin position="52"/>
        <end position="77"/>
    </location>
</feature>
<evidence type="ECO:0000256" key="4">
    <source>
        <dbReference type="ARBA" id="ARBA00008295"/>
    </source>
</evidence>
<organism evidence="15 16">
    <name type="scientific">Pleurodeles waltl</name>
    <name type="common">Iberian ribbed newt</name>
    <dbReference type="NCBI Taxonomy" id="8319"/>
    <lineage>
        <taxon>Eukaryota</taxon>
        <taxon>Metazoa</taxon>
        <taxon>Chordata</taxon>
        <taxon>Craniata</taxon>
        <taxon>Vertebrata</taxon>
        <taxon>Euteleostomi</taxon>
        <taxon>Amphibia</taxon>
        <taxon>Batrachia</taxon>
        <taxon>Caudata</taxon>
        <taxon>Salamandroidea</taxon>
        <taxon>Salamandridae</taxon>
        <taxon>Pleurodelinae</taxon>
        <taxon>Pleurodeles</taxon>
    </lineage>
</organism>
<dbReference type="GO" id="GO:0005198">
    <property type="term" value="F:structural molecule activity"/>
    <property type="evidence" value="ECO:0007669"/>
    <property type="project" value="InterPro"/>
</dbReference>